<comment type="caution">
    <text evidence="4">The sequence shown here is derived from an EMBL/GenBank/DDBJ whole genome shotgun (WGS) entry which is preliminary data.</text>
</comment>
<dbReference type="InterPro" id="IPR000182">
    <property type="entry name" value="GNAT_dom"/>
</dbReference>
<keyword evidence="5" id="KW-1185">Reference proteome</keyword>
<evidence type="ECO:0000259" key="3">
    <source>
        <dbReference type="PROSITE" id="PS51186"/>
    </source>
</evidence>
<dbReference type="Proteomes" id="UP000746471">
    <property type="component" value="Unassembled WGS sequence"/>
</dbReference>
<protein>
    <submittedName>
        <fullName evidence="4">GNAT family N-acetyltransferase</fullName>
    </submittedName>
</protein>
<evidence type="ECO:0000256" key="2">
    <source>
        <dbReference type="ARBA" id="ARBA00023315"/>
    </source>
</evidence>
<dbReference type="Gene3D" id="3.40.630.30">
    <property type="match status" value="1"/>
</dbReference>
<name>A0ABS5PJF0_9FIRM</name>
<feature type="domain" description="N-acetyltransferase" evidence="3">
    <location>
        <begin position="1"/>
        <end position="166"/>
    </location>
</feature>
<dbReference type="PANTHER" id="PTHR43877">
    <property type="entry name" value="AMINOALKYLPHOSPHONATE N-ACETYLTRANSFERASE-RELATED-RELATED"/>
    <property type="match status" value="1"/>
</dbReference>
<dbReference type="InterPro" id="IPR050832">
    <property type="entry name" value="Bact_Acetyltransf"/>
</dbReference>
<dbReference type="InterPro" id="IPR016181">
    <property type="entry name" value="Acyl_CoA_acyltransferase"/>
</dbReference>
<evidence type="ECO:0000256" key="1">
    <source>
        <dbReference type="ARBA" id="ARBA00022679"/>
    </source>
</evidence>
<dbReference type="PANTHER" id="PTHR43877:SF2">
    <property type="entry name" value="AMINOALKYLPHOSPHONATE N-ACETYLTRANSFERASE-RELATED"/>
    <property type="match status" value="1"/>
</dbReference>
<dbReference type="PROSITE" id="PS51186">
    <property type="entry name" value="GNAT"/>
    <property type="match status" value="1"/>
</dbReference>
<proteinExistence type="predicted"/>
<gene>
    <name evidence="4" type="ORF">KHM83_00740</name>
</gene>
<reference evidence="4 5" key="1">
    <citation type="submission" date="2021-05" db="EMBL/GenBank/DDBJ databases">
        <title>Fusibacter ferrireducens sp. nov., an anaerobic, sulfur- and Fe-reducing bacterium isolated from the mangrove sediment.</title>
        <authorList>
            <person name="Qiu D."/>
        </authorList>
    </citation>
    <scope>NUCLEOTIDE SEQUENCE [LARGE SCALE GENOMIC DNA]</scope>
    <source>
        <strain evidence="4 5">DSM 12116</strain>
    </source>
</reference>
<keyword evidence="2" id="KW-0012">Acyltransferase</keyword>
<evidence type="ECO:0000313" key="4">
    <source>
        <dbReference type="EMBL" id="MBS7525194.1"/>
    </source>
</evidence>
<organism evidence="4 5">
    <name type="scientific">Fusibacter paucivorans</name>
    <dbReference type="NCBI Taxonomy" id="76009"/>
    <lineage>
        <taxon>Bacteria</taxon>
        <taxon>Bacillati</taxon>
        <taxon>Bacillota</taxon>
        <taxon>Clostridia</taxon>
        <taxon>Eubacteriales</taxon>
        <taxon>Eubacteriales Family XII. Incertae Sedis</taxon>
        <taxon>Fusibacter</taxon>
    </lineage>
</organism>
<dbReference type="EMBL" id="JAHBCL010000001">
    <property type="protein sequence ID" value="MBS7525194.1"/>
    <property type="molecule type" value="Genomic_DNA"/>
</dbReference>
<dbReference type="Pfam" id="PF00583">
    <property type="entry name" value="Acetyltransf_1"/>
    <property type="match status" value="1"/>
</dbReference>
<dbReference type="SUPFAM" id="SSF55729">
    <property type="entry name" value="Acyl-CoA N-acyltransferases (Nat)"/>
    <property type="match status" value="1"/>
</dbReference>
<sequence>MISKACEKDIDRIMAIIAETVAEMKRVNNHQWDDTYPTRGVFLADIEKGNLFAYRESDGNLLGFVCLDTHQPEEYVGAAWKTPEKCLVIHRTAVAMNARGQGIGKQLMQYAETLASEMNIQAIRSDTYSTNQAMNIAFQSLGYQFTGHINFLGRPLQFNCYEKLLK</sequence>
<accession>A0ABS5PJF0</accession>
<dbReference type="CDD" id="cd04301">
    <property type="entry name" value="NAT_SF"/>
    <property type="match status" value="1"/>
</dbReference>
<dbReference type="RefSeq" id="WP_213234978.1">
    <property type="nucleotide sequence ID" value="NZ_JAHBCL010000001.1"/>
</dbReference>
<evidence type="ECO:0000313" key="5">
    <source>
        <dbReference type="Proteomes" id="UP000746471"/>
    </source>
</evidence>
<keyword evidence="1" id="KW-0808">Transferase</keyword>